<dbReference type="Proteomes" id="UP000291084">
    <property type="component" value="Chromosome 4"/>
</dbReference>
<dbReference type="EMBL" id="AP015037">
    <property type="protein sequence ID" value="BAT85921.1"/>
    <property type="molecule type" value="Genomic_DNA"/>
</dbReference>
<accession>A0A0S3RZG6</accession>
<reference evidence="1 2" key="1">
    <citation type="journal article" date="2015" name="Sci. Rep.">
        <title>The power of single molecule real-time sequencing technology in the de novo assembly of a eukaryotic genome.</title>
        <authorList>
            <person name="Sakai H."/>
            <person name="Naito K."/>
            <person name="Ogiso-Tanaka E."/>
            <person name="Takahashi Y."/>
            <person name="Iseki K."/>
            <person name="Muto C."/>
            <person name="Satou K."/>
            <person name="Teruya K."/>
            <person name="Shiroma A."/>
            <person name="Shimoji M."/>
            <person name="Hirano T."/>
            <person name="Itoh T."/>
            <person name="Kaga A."/>
            <person name="Tomooka N."/>
        </authorList>
    </citation>
    <scope>NUCLEOTIDE SEQUENCE [LARGE SCALE GENOMIC DNA]</scope>
    <source>
        <strain evidence="2">cv. Shumari</strain>
    </source>
</reference>
<evidence type="ECO:0000313" key="1">
    <source>
        <dbReference type="EMBL" id="BAT85921.1"/>
    </source>
</evidence>
<sequence length="131" mass="14976">FLEPSFTSLSFQTHFRQPYFFPAPFIYVSWISVRVLKPSRLERCSSRFLHFKQDVEFSRKEHGKGGDLGSVLVERKRKFRRPGATSILTVRGGYHGGDVFTAQGWASLNRGDTCFDHGVCMQEQQLITGTL</sequence>
<dbReference type="AlphaFoldDB" id="A0A0S3RZG6"/>
<organism evidence="1 2">
    <name type="scientific">Vigna angularis var. angularis</name>
    <dbReference type="NCBI Taxonomy" id="157739"/>
    <lineage>
        <taxon>Eukaryota</taxon>
        <taxon>Viridiplantae</taxon>
        <taxon>Streptophyta</taxon>
        <taxon>Embryophyta</taxon>
        <taxon>Tracheophyta</taxon>
        <taxon>Spermatophyta</taxon>
        <taxon>Magnoliopsida</taxon>
        <taxon>eudicotyledons</taxon>
        <taxon>Gunneridae</taxon>
        <taxon>Pentapetalae</taxon>
        <taxon>rosids</taxon>
        <taxon>fabids</taxon>
        <taxon>Fabales</taxon>
        <taxon>Fabaceae</taxon>
        <taxon>Papilionoideae</taxon>
        <taxon>50 kb inversion clade</taxon>
        <taxon>NPAAA clade</taxon>
        <taxon>indigoferoid/millettioid clade</taxon>
        <taxon>Phaseoleae</taxon>
        <taxon>Vigna</taxon>
    </lineage>
</organism>
<evidence type="ECO:0000313" key="2">
    <source>
        <dbReference type="Proteomes" id="UP000291084"/>
    </source>
</evidence>
<keyword evidence="2" id="KW-1185">Reference proteome</keyword>
<gene>
    <name evidence="1" type="primary">Vigan.04G352100</name>
    <name evidence="1" type="ORF">VIGAN_04352100</name>
</gene>
<name>A0A0S3RZG6_PHAAN</name>
<protein>
    <submittedName>
        <fullName evidence="1">Uncharacterized protein</fullName>
    </submittedName>
</protein>
<feature type="non-terminal residue" evidence="1">
    <location>
        <position position="1"/>
    </location>
</feature>
<proteinExistence type="predicted"/>